<keyword evidence="2" id="KW-0442">Lipid degradation</keyword>
<proteinExistence type="predicted"/>
<evidence type="ECO:0000313" key="5">
    <source>
        <dbReference type="EMBL" id="MDR7276465.1"/>
    </source>
</evidence>
<dbReference type="GO" id="GO:0003847">
    <property type="term" value="F:1-alkyl-2-acetylglycerophosphocholine esterase activity"/>
    <property type="evidence" value="ECO:0007669"/>
    <property type="project" value="TreeGrafter"/>
</dbReference>
<feature type="chain" id="PRO_5042082807" evidence="4">
    <location>
        <begin position="24"/>
        <end position="366"/>
    </location>
</feature>
<evidence type="ECO:0000256" key="4">
    <source>
        <dbReference type="SAM" id="SignalP"/>
    </source>
</evidence>
<organism evidence="5 6">
    <name type="scientific">Catenuloplanes atrovinosus</name>
    <dbReference type="NCBI Taxonomy" id="137266"/>
    <lineage>
        <taxon>Bacteria</taxon>
        <taxon>Bacillati</taxon>
        <taxon>Actinomycetota</taxon>
        <taxon>Actinomycetes</taxon>
        <taxon>Micromonosporales</taxon>
        <taxon>Micromonosporaceae</taxon>
        <taxon>Catenuloplanes</taxon>
    </lineage>
</organism>
<evidence type="ECO:0000256" key="3">
    <source>
        <dbReference type="ARBA" id="ARBA00023098"/>
    </source>
</evidence>
<evidence type="ECO:0000256" key="2">
    <source>
        <dbReference type="ARBA" id="ARBA00022963"/>
    </source>
</evidence>
<evidence type="ECO:0000256" key="1">
    <source>
        <dbReference type="ARBA" id="ARBA00022801"/>
    </source>
</evidence>
<evidence type="ECO:0000313" key="6">
    <source>
        <dbReference type="Proteomes" id="UP001183643"/>
    </source>
</evidence>
<dbReference type="Gene3D" id="3.40.50.1820">
    <property type="entry name" value="alpha/beta hydrolase"/>
    <property type="match status" value="1"/>
</dbReference>
<dbReference type="AlphaFoldDB" id="A0AAE4CCF6"/>
<dbReference type="EMBL" id="JAVDYB010000001">
    <property type="protein sequence ID" value="MDR7276465.1"/>
    <property type="molecule type" value="Genomic_DNA"/>
</dbReference>
<protein>
    <submittedName>
        <fullName evidence="5">Dienelactone hydrolase</fullName>
    </submittedName>
</protein>
<dbReference type="Pfam" id="PF03403">
    <property type="entry name" value="PAF-AH_p_II"/>
    <property type="match status" value="1"/>
</dbReference>
<keyword evidence="1 5" id="KW-0378">Hydrolase</keyword>
<dbReference type="SUPFAM" id="SSF53474">
    <property type="entry name" value="alpha/beta-Hydrolases"/>
    <property type="match status" value="1"/>
</dbReference>
<dbReference type="GO" id="GO:0016042">
    <property type="term" value="P:lipid catabolic process"/>
    <property type="evidence" value="ECO:0007669"/>
    <property type="project" value="UniProtKB-KW"/>
</dbReference>
<dbReference type="InterPro" id="IPR029058">
    <property type="entry name" value="AB_hydrolase_fold"/>
</dbReference>
<name>A0AAE4CCF6_9ACTN</name>
<reference evidence="5" key="1">
    <citation type="submission" date="2023-07" db="EMBL/GenBank/DDBJ databases">
        <title>Sequencing the genomes of 1000 actinobacteria strains.</title>
        <authorList>
            <person name="Klenk H.-P."/>
        </authorList>
    </citation>
    <scope>NUCLEOTIDE SEQUENCE</scope>
    <source>
        <strain evidence="5">DSM 44707</strain>
    </source>
</reference>
<dbReference type="Proteomes" id="UP001183643">
    <property type="component" value="Unassembled WGS sequence"/>
</dbReference>
<dbReference type="PANTHER" id="PTHR10272:SF0">
    <property type="entry name" value="PLATELET-ACTIVATING FACTOR ACETYLHYDROLASE"/>
    <property type="match status" value="1"/>
</dbReference>
<comment type="caution">
    <text evidence="5">The sequence shown here is derived from an EMBL/GenBank/DDBJ whole genome shotgun (WGS) entry which is preliminary data.</text>
</comment>
<sequence length="366" mass="39266">MNASMIALLVALSVVAVPVPATAGPVTVTLPAPTGPHPVGREDLHLVDRDRVDPWVPDGPRELMVSVWYPAAAARGPRVTYASPAESSLFVDLFEVEGAAPDALTRVRAHARTGAPPLRAAGPLPLVLLSPGFGTPRWLQTALAEDLASRGYVVAGVDHTYEAAAITFPDGRVTECVLCARDDKNWATIVASRAGDLSFVLDRLLASPARWPIDARRVAAAGHSLGGAAAAAVMLDDPRVDAGINMDGTFHHDVTRTMDRPFLLFGAAAHGDPAADPSWPLTWTQLGGWRRWLNVPLMEHFSFSDAATFGPLIGEEVQPLDGTRVIDLIRRYDRAFFDLHLRGRPQSLFDGPSPRHPEVDFVTGAS</sequence>
<dbReference type="PANTHER" id="PTHR10272">
    <property type="entry name" value="PLATELET-ACTIVATING FACTOR ACETYLHYDROLASE"/>
    <property type="match status" value="1"/>
</dbReference>
<feature type="signal peptide" evidence="4">
    <location>
        <begin position="1"/>
        <end position="23"/>
    </location>
</feature>
<keyword evidence="4" id="KW-0732">Signal</keyword>
<keyword evidence="3" id="KW-0443">Lipid metabolism</keyword>
<accession>A0AAE4CCF6</accession>
<keyword evidence="6" id="KW-1185">Reference proteome</keyword>
<gene>
    <name evidence="5" type="ORF">J2S41_003243</name>
</gene>
<dbReference type="RefSeq" id="WP_310368599.1">
    <property type="nucleotide sequence ID" value="NZ_JAVDYB010000001.1"/>
</dbReference>